<reference evidence="1 2" key="1">
    <citation type="submission" date="2011-02" db="EMBL/GenBank/DDBJ databases">
        <authorList>
            <person name="Nelson K.E."/>
            <person name="Sutton G."/>
            <person name="Torralba M."/>
            <person name="Durkin S."/>
            <person name="Harkins D."/>
            <person name="Montgomery R."/>
            <person name="Ziemer C."/>
            <person name="Klaassens E."/>
            <person name="Ocuiv P."/>
            <person name="Morrison M."/>
        </authorList>
    </citation>
    <scope>NUCLEOTIDE SEQUENCE [LARGE SCALE GENOMIC DNA]</scope>
    <source>
        <strain evidence="1 2">8</strain>
    </source>
</reference>
<comment type="caution">
    <text evidence="1">The sequence shown here is derived from an EMBL/GenBank/DDBJ whole genome shotgun (WGS) entry which is preliminary data.</text>
</comment>
<gene>
    <name evidence="1" type="ORF">CUS_6361</name>
</gene>
<dbReference type="EMBL" id="ADKM02000123">
    <property type="protein sequence ID" value="EGC01622.1"/>
    <property type="molecule type" value="Genomic_DNA"/>
</dbReference>
<keyword evidence="2" id="KW-1185">Reference proteome</keyword>
<sequence length="57" mass="6536">MNDTGYNTLDEKKIKTIVYRIITSEAKNNKSKELSDSQMADKIIKIIQEEVECISSK</sequence>
<proteinExistence type="predicted"/>
<name>E9SGE2_RUMAL</name>
<accession>E9SGE2</accession>
<dbReference type="RefSeq" id="WP_002852377.1">
    <property type="nucleotide sequence ID" value="NZ_ADKM02000123.1"/>
</dbReference>
<protein>
    <submittedName>
        <fullName evidence="1">Uncharacterized protein</fullName>
    </submittedName>
</protein>
<evidence type="ECO:0000313" key="2">
    <source>
        <dbReference type="Proteomes" id="UP000004259"/>
    </source>
</evidence>
<dbReference type="AlphaFoldDB" id="E9SGE2"/>
<organism evidence="1 2">
    <name type="scientific">Ruminococcus albus 8</name>
    <dbReference type="NCBI Taxonomy" id="246199"/>
    <lineage>
        <taxon>Bacteria</taxon>
        <taxon>Bacillati</taxon>
        <taxon>Bacillota</taxon>
        <taxon>Clostridia</taxon>
        <taxon>Eubacteriales</taxon>
        <taxon>Oscillospiraceae</taxon>
        <taxon>Ruminococcus</taxon>
    </lineage>
</organism>
<dbReference type="Proteomes" id="UP000004259">
    <property type="component" value="Unassembled WGS sequence"/>
</dbReference>
<evidence type="ECO:0000313" key="1">
    <source>
        <dbReference type="EMBL" id="EGC01622.1"/>
    </source>
</evidence>